<dbReference type="InterPro" id="IPR016169">
    <property type="entry name" value="FAD-bd_PCMH_sub2"/>
</dbReference>
<dbReference type="PANTHER" id="PTHR10801">
    <property type="entry name" value="24-DEHYDROCHOLESTEROL REDUCTASE"/>
    <property type="match status" value="1"/>
</dbReference>
<dbReference type="InterPro" id="IPR016164">
    <property type="entry name" value="FAD-linked_Oxase-like_C"/>
</dbReference>
<evidence type="ECO:0000256" key="8">
    <source>
        <dbReference type="ARBA" id="ARBA00023136"/>
    </source>
</evidence>
<evidence type="ECO:0000259" key="9">
    <source>
        <dbReference type="PROSITE" id="PS51387"/>
    </source>
</evidence>
<dbReference type="SUPFAM" id="SSF56176">
    <property type="entry name" value="FAD-binding/transporter-associated domain-like"/>
    <property type="match status" value="1"/>
</dbReference>
<dbReference type="EMBL" id="JADJIB010000003">
    <property type="protein sequence ID" value="MBK7273585.1"/>
    <property type="molecule type" value="Genomic_DNA"/>
</dbReference>
<protein>
    <recommendedName>
        <fullName evidence="2">Delta(24)-sterol reductase</fullName>
        <ecNumber evidence="2">1.3.1.72</ecNumber>
    </recommendedName>
</protein>
<keyword evidence="4" id="KW-0812">Transmembrane</keyword>
<dbReference type="GO" id="GO:0050614">
    <property type="term" value="F:Delta24-sterol reductase activity"/>
    <property type="evidence" value="ECO:0007669"/>
    <property type="project" value="UniProtKB-EC"/>
</dbReference>
<organism evidence="10 11">
    <name type="scientific">Candidatus Phosphoribacter hodrii</name>
    <dbReference type="NCBI Taxonomy" id="2953743"/>
    <lineage>
        <taxon>Bacteria</taxon>
        <taxon>Bacillati</taxon>
        <taxon>Actinomycetota</taxon>
        <taxon>Actinomycetes</taxon>
        <taxon>Micrococcales</taxon>
        <taxon>Dermatophilaceae</taxon>
        <taxon>Candidatus Phosphoribacter</taxon>
    </lineage>
</organism>
<keyword evidence="5" id="KW-0274">FAD</keyword>
<dbReference type="Proteomes" id="UP000726105">
    <property type="component" value="Unassembled WGS sequence"/>
</dbReference>
<gene>
    <name evidence="10" type="ORF">IPI13_10615</name>
</gene>
<feature type="domain" description="FAD-binding PCMH-type" evidence="9">
    <location>
        <begin position="1"/>
        <end position="170"/>
    </location>
</feature>
<comment type="subcellular location">
    <subcellularLocation>
        <location evidence="1">Membrane</location>
        <topology evidence="1">Single-pass membrane protein</topology>
    </subcellularLocation>
</comment>
<keyword evidence="6" id="KW-1133">Transmembrane helix</keyword>
<comment type="caution">
    <text evidence="10">The sequence shown here is derived from an EMBL/GenBank/DDBJ whole genome shotgun (WGS) entry which is preliminary data.</text>
</comment>
<evidence type="ECO:0000313" key="10">
    <source>
        <dbReference type="EMBL" id="MBK7273585.1"/>
    </source>
</evidence>
<dbReference type="Gene3D" id="3.30.465.10">
    <property type="match status" value="1"/>
</dbReference>
<dbReference type="InterPro" id="IPR016166">
    <property type="entry name" value="FAD-bd_PCMH"/>
</dbReference>
<dbReference type="PANTHER" id="PTHR10801:SF0">
    <property type="entry name" value="DELTA(24)-STEROL REDUCTASE"/>
    <property type="match status" value="1"/>
</dbReference>
<evidence type="ECO:0000256" key="5">
    <source>
        <dbReference type="ARBA" id="ARBA00022827"/>
    </source>
</evidence>
<evidence type="ECO:0000256" key="2">
    <source>
        <dbReference type="ARBA" id="ARBA00012405"/>
    </source>
</evidence>
<keyword evidence="7" id="KW-0560">Oxidoreductase</keyword>
<accession>A0A935IK50</accession>
<name>A0A935IK50_9MICO</name>
<dbReference type="InterPro" id="IPR040165">
    <property type="entry name" value="Diminuto-like"/>
</dbReference>
<evidence type="ECO:0000256" key="7">
    <source>
        <dbReference type="ARBA" id="ARBA00023002"/>
    </source>
</evidence>
<dbReference type="SUPFAM" id="SSF55103">
    <property type="entry name" value="FAD-linked oxidases, C-terminal domain"/>
    <property type="match status" value="1"/>
</dbReference>
<dbReference type="InterPro" id="IPR036318">
    <property type="entry name" value="FAD-bd_PCMH-like_sf"/>
</dbReference>
<keyword evidence="3" id="KW-0285">Flavoprotein</keyword>
<evidence type="ECO:0000313" key="11">
    <source>
        <dbReference type="Proteomes" id="UP000726105"/>
    </source>
</evidence>
<dbReference type="GO" id="GO:0016020">
    <property type="term" value="C:membrane"/>
    <property type="evidence" value="ECO:0007669"/>
    <property type="project" value="UniProtKB-SubCell"/>
</dbReference>
<dbReference type="EC" id="1.3.1.72" evidence="2"/>
<sequence>MVSPAQHAAAVRALSLNYEHLDPDVPVRLAKRTTNLFRPRAAAMGPGLDVSALTGVIDVDPVAGTATVQGMATYESVVDATLAAGVMPLVVPQLRTITVGGAVTGLGIEASSFRNGLPHESVRSMDILIGTGEIVTAAPTGPHADLFRTFPNSYGSLGYAVSLTIDVEPVAPFVRLRHLPFDSLQSLTEAVGQIVATRAWDGEPVDFLDGVVFARNAAYLTLGRFEQTLDAAETPSDYAGQRIFYRSIRERSTDVLTVRDFLWRWDTDWFWCSRAFGVQQPLVRRLWPRRLKRSDVYQRIVGLENRHGVAARVDSWRGRPARERVVQDVEIPLERTADFLDWFLREVPIEPIWLCPVALRESGSGAADDSGAPWPLYPMRPGECYVNVGFWSSVPIGPGRADGDVNREIERVVSQLGGHKSLYSDAYYSREEFESRYGGSVYDEVKKRYDPDGRFPGLYDKAVRRR</sequence>
<dbReference type="InterPro" id="IPR006094">
    <property type="entry name" value="Oxid_FAD_bind_N"/>
</dbReference>
<keyword evidence="8" id="KW-0472">Membrane</keyword>
<dbReference type="Pfam" id="PF01565">
    <property type="entry name" value="FAD_binding_4"/>
    <property type="match status" value="1"/>
</dbReference>
<dbReference type="AlphaFoldDB" id="A0A935IK50"/>
<reference evidence="10 11" key="1">
    <citation type="submission" date="2020-10" db="EMBL/GenBank/DDBJ databases">
        <title>Connecting structure to function with the recovery of over 1000 high-quality activated sludge metagenome-assembled genomes encoding full-length rRNA genes using long-read sequencing.</title>
        <authorList>
            <person name="Singleton C.M."/>
            <person name="Petriglieri F."/>
            <person name="Kristensen J.M."/>
            <person name="Kirkegaard R.H."/>
            <person name="Michaelsen T.Y."/>
            <person name="Andersen M.H."/>
            <person name="Karst S.M."/>
            <person name="Dueholm M.S."/>
            <person name="Nielsen P.H."/>
            <person name="Albertsen M."/>
        </authorList>
    </citation>
    <scope>NUCLEOTIDE SEQUENCE [LARGE SCALE GENOMIC DNA]</scope>
    <source>
        <strain evidence="10">Ega_18-Q3-R5-49_MAXAC.001</strain>
    </source>
</reference>
<evidence type="ECO:0000256" key="4">
    <source>
        <dbReference type="ARBA" id="ARBA00022692"/>
    </source>
</evidence>
<evidence type="ECO:0000256" key="3">
    <source>
        <dbReference type="ARBA" id="ARBA00022630"/>
    </source>
</evidence>
<evidence type="ECO:0000256" key="6">
    <source>
        <dbReference type="ARBA" id="ARBA00022989"/>
    </source>
</evidence>
<evidence type="ECO:0000256" key="1">
    <source>
        <dbReference type="ARBA" id="ARBA00004167"/>
    </source>
</evidence>
<dbReference type="PROSITE" id="PS51387">
    <property type="entry name" value="FAD_PCMH"/>
    <property type="match status" value="1"/>
</dbReference>
<proteinExistence type="predicted"/>
<dbReference type="GO" id="GO:0071949">
    <property type="term" value="F:FAD binding"/>
    <property type="evidence" value="ECO:0007669"/>
    <property type="project" value="InterPro"/>
</dbReference>